<dbReference type="Pfam" id="PF01715">
    <property type="entry name" value="IPPT"/>
    <property type="match status" value="1"/>
</dbReference>
<dbReference type="Gene3D" id="1.10.20.140">
    <property type="match status" value="1"/>
</dbReference>
<accession>A0A662DB99</accession>
<dbReference type="Gene3D" id="3.40.50.300">
    <property type="entry name" value="P-loop containing nucleotide triphosphate hydrolases"/>
    <property type="match status" value="1"/>
</dbReference>
<dbReference type="GO" id="GO:0052381">
    <property type="term" value="F:tRNA dimethylallyltransferase activity"/>
    <property type="evidence" value="ECO:0007669"/>
    <property type="project" value="UniProtKB-EC"/>
</dbReference>
<evidence type="ECO:0000256" key="7">
    <source>
        <dbReference type="ARBA" id="ARBA00022694"/>
    </source>
</evidence>
<reference evidence="15 16" key="1">
    <citation type="submission" date="2018-06" db="EMBL/GenBank/DDBJ databases">
        <title>Extensive metabolic versatility and redundancy in microbially diverse, dynamic hydrothermal sediments.</title>
        <authorList>
            <person name="Dombrowski N."/>
            <person name="Teske A."/>
            <person name="Baker B.J."/>
        </authorList>
    </citation>
    <scope>NUCLEOTIDE SEQUENCE [LARGE SCALE GENOMIC DNA]</scope>
    <source>
        <strain evidence="15">B3_G15</strain>
    </source>
</reference>
<dbReference type="Proteomes" id="UP000280417">
    <property type="component" value="Unassembled WGS sequence"/>
</dbReference>
<evidence type="ECO:0000256" key="1">
    <source>
        <dbReference type="ARBA" id="ARBA00001946"/>
    </source>
</evidence>
<evidence type="ECO:0000256" key="4">
    <source>
        <dbReference type="ARBA" id="ARBA00012665"/>
    </source>
</evidence>
<dbReference type="GO" id="GO:0006400">
    <property type="term" value="P:tRNA modification"/>
    <property type="evidence" value="ECO:0007669"/>
    <property type="project" value="TreeGrafter"/>
</dbReference>
<evidence type="ECO:0000256" key="11">
    <source>
        <dbReference type="ARBA" id="ARBA00049563"/>
    </source>
</evidence>
<dbReference type="EC" id="2.5.1.75" evidence="4 12"/>
<keyword evidence="8 14" id="KW-0547">Nucleotide-binding</keyword>
<dbReference type="AlphaFoldDB" id="A0A662DB99"/>
<keyword evidence="6 14" id="KW-0808">Transferase</keyword>
<proteinExistence type="inferred from homology"/>
<keyword evidence="7 12" id="KW-0819">tRNA processing</keyword>
<comment type="cofactor">
    <cofactor evidence="1">
        <name>Mg(2+)</name>
        <dbReference type="ChEBI" id="CHEBI:18420"/>
    </cofactor>
</comment>
<evidence type="ECO:0000256" key="6">
    <source>
        <dbReference type="ARBA" id="ARBA00022679"/>
    </source>
</evidence>
<evidence type="ECO:0000256" key="3">
    <source>
        <dbReference type="ARBA" id="ARBA00005842"/>
    </source>
</evidence>
<evidence type="ECO:0000256" key="12">
    <source>
        <dbReference type="RuleBase" id="RU003783"/>
    </source>
</evidence>
<keyword evidence="9 14" id="KW-0067">ATP-binding</keyword>
<dbReference type="GO" id="GO:0005524">
    <property type="term" value="F:ATP binding"/>
    <property type="evidence" value="ECO:0007669"/>
    <property type="project" value="UniProtKB-KW"/>
</dbReference>
<evidence type="ECO:0000256" key="13">
    <source>
        <dbReference type="RuleBase" id="RU003784"/>
    </source>
</evidence>
<comment type="similarity">
    <text evidence="3 14">Belongs to the IPP transferase family.</text>
</comment>
<feature type="non-terminal residue" evidence="15">
    <location>
        <position position="233"/>
    </location>
</feature>
<dbReference type="PANTHER" id="PTHR11088:SF60">
    <property type="entry name" value="TRNA DIMETHYLALLYLTRANSFERASE"/>
    <property type="match status" value="1"/>
</dbReference>
<evidence type="ECO:0000256" key="5">
    <source>
        <dbReference type="ARBA" id="ARBA00017477"/>
    </source>
</evidence>
<evidence type="ECO:0000313" key="15">
    <source>
        <dbReference type="EMBL" id="RLE12745.1"/>
    </source>
</evidence>
<evidence type="ECO:0000256" key="9">
    <source>
        <dbReference type="ARBA" id="ARBA00022840"/>
    </source>
</evidence>
<keyword evidence="10" id="KW-0460">Magnesium</keyword>
<evidence type="ECO:0000256" key="14">
    <source>
        <dbReference type="RuleBase" id="RU003785"/>
    </source>
</evidence>
<dbReference type="EMBL" id="QMQA01000142">
    <property type="protein sequence ID" value="RLE12745.1"/>
    <property type="molecule type" value="Genomic_DNA"/>
</dbReference>
<comment type="function">
    <text evidence="2 13">Catalyzes the transfer of a dimethylallyl group onto the adenine at position 37 in tRNAs that read codons beginning with uridine, leading to the formation of N6-(dimethylallyl)adenosine (i(6)A).</text>
</comment>
<dbReference type="InterPro" id="IPR027417">
    <property type="entry name" value="P-loop_NTPase"/>
</dbReference>
<dbReference type="InterPro" id="IPR018022">
    <property type="entry name" value="IPT"/>
</dbReference>
<evidence type="ECO:0000313" key="16">
    <source>
        <dbReference type="Proteomes" id="UP000280417"/>
    </source>
</evidence>
<evidence type="ECO:0000256" key="2">
    <source>
        <dbReference type="ARBA" id="ARBA00003213"/>
    </source>
</evidence>
<dbReference type="HAMAP" id="MF_00185">
    <property type="entry name" value="IPP_trans"/>
    <property type="match status" value="1"/>
</dbReference>
<organism evidence="15 16">
    <name type="scientific">Aerophobetes bacterium</name>
    <dbReference type="NCBI Taxonomy" id="2030807"/>
    <lineage>
        <taxon>Bacteria</taxon>
        <taxon>Candidatus Aerophobota</taxon>
    </lineage>
</organism>
<comment type="catalytic activity">
    <reaction evidence="11 12">
        <text>adenosine(37) in tRNA + dimethylallyl diphosphate = N(6)-dimethylallyladenosine(37) in tRNA + diphosphate</text>
        <dbReference type="Rhea" id="RHEA:26482"/>
        <dbReference type="Rhea" id="RHEA-COMP:10162"/>
        <dbReference type="Rhea" id="RHEA-COMP:10375"/>
        <dbReference type="ChEBI" id="CHEBI:33019"/>
        <dbReference type="ChEBI" id="CHEBI:57623"/>
        <dbReference type="ChEBI" id="CHEBI:74411"/>
        <dbReference type="ChEBI" id="CHEBI:74415"/>
        <dbReference type="EC" id="2.5.1.75"/>
    </reaction>
</comment>
<dbReference type="NCBIfam" id="TIGR00174">
    <property type="entry name" value="miaA"/>
    <property type="match status" value="1"/>
</dbReference>
<sequence>MADAVLIIAGPTGAGKTEVALSLVKKIKAEIISADSRQLYRGMDIGTDKVPRKVRDKFPHHLIDIASPDEVFTAADFKKRAEALIERLQREDKLPIVCGGTGLYIRALTCGIFPGPGRDEKLRSRLKSRIKKEGLLSLYNQLKRVDPEASKRIHPNDEVRIIRALEVWYKTQIPISHHQRERTSPPSWRVVKIGLCWRERGTLYKIIEERVDRMVERGLVEEVKKLLDKGYRE</sequence>
<dbReference type="SUPFAM" id="SSF52540">
    <property type="entry name" value="P-loop containing nucleoside triphosphate hydrolases"/>
    <property type="match status" value="1"/>
</dbReference>
<gene>
    <name evidence="15" type="ORF">DRJ04_05625</name>
</gene>
<protein>
    <recommendedName>
        <fullName evidence="5 12">tRNA dimethylallyltransferase</fullName>
        <ecNumber evidence="4 12">2.5.1.75</ecNumber>
    </recommendedName>
</protein>
<evidence type="ECO:0000256" key="10">
    <source>
        <dbReference type="ARBA" id="ARBA00022842"/>
    </source>
</evidence>
<dbReference type="InterPro" id="IPR039657">
    <property type="entry name" value="Dimethylallyltransferase"/>
</dbReference>
<comment type="caution">
    <text evidence="15">The sequence shown here is derived from an EMBL/GenBank/DDBJ whole genome shotgun (WGS) entry which is preliminary data.</text>
</comment>
<name>A0A662DB99_UNCAE</name>
<evidence type="ECO:0000256" key="8">
    <source>
        <dbReference type="ARBA" id="ARBA00022741"/>
    </source>
</evidence>
<dbReference type="PANTHER" id="PTHR11088">
    <property type="entry name" value="TRNA DIMETHYLALLYLTRANSFERASE"/>
    <property type="match status" value="1"/>
</dbReference>